<organism evidence="3 4">
    <name type="scientific">Stentor coeruleus</name>
    <dbReference type="NCBI Taxonomy" id="5963"/>
    <lineage>
        <taxon>Eukaryota</taxon>
        <taxon>Sar</taxon>
        <taxon>Alveolata</taxon>
        <taxon>Ciliophora</taxon>
        <taxon>Postciliodesmatophora</taxon>
        <taxon>Heterotrichea</taxon>
        <taxon>Heterotrichida</taxon>
        <taxon>Stentoridae</taxon>
        <taxon>Stentor</taxon>
    </lineage>
</organism>
<evidence type="ECO:0000259" key="2">
    <source>
        <dbReference type="Pfam" id="PF01569"/>
    </source>
</evidence>
<keyword evidence="1" id="KW-1133">Transmembrane helix</keyword>
<dbReference type="Gene3D" id="1.20.144.10">
    <property type="entry name" value="Phosphatidic acid phosphatase type 2/haloperoxidase"/>
    <property type="match status" value="1"/>
</dbReference>
<feature type="transmembrane region" description="Helical" evidence="1">
    <location>
        <begin position="193"/>
        <end position="213"/>
    </location>
</feature>
<protein>
    <recommendedName>
        <fullName evidence="2">Phosphatidic acid phosphatase type 2/haloperoxidase domain-containing protein</fullName>
    </recommendedName>
</protein>
<dbReference type="Proteomes" id="UP000187209">
    <property type="component" value="Unassembled WGS sequence"/>
</dbReference>
<evidence type="ECO:0000256" key="1">
    <source>
        <dbReference type="SAM" id="Phobius"/>
    </source>
</evidence>
<feature type="transmembrane region" description="Helical" evidence="1">
    <location>
        <begin position="234"/>
        <end position="254"/>
    </location>
</feature>
<dbReference type="InterPro" id="IPR000326">
    <property type="entry name" value="PAP2/HPO"/>
</dbReference>
<dbReference type="Pfam" id="PF01569">
    <property type="entry name" value="PAP2"/>
    <property type="match status" value="1"/>
</dbReference>
<feature type="transmembrane region" description="Helical" evidence="1">
    <location>
        <begin position="318"/>
        <end position="339"/>
    </location>
</feature>
<keyword evidence="1" id="KW-0812">Transmembrane</keyword>
<feature type="transmembrane region" description="Helical" evidence="1">
    <location>
        <begin position="94"/>
        <end position="116"/>
    </location>
</feature>
<feature type="transmembrane region" description="Helical" evidence="1">
    <location>
        <begin position="66"/>
        <end position="87"/>
    </location>
</feature>
<evidence type="ECO:0000313" key="3">
    <source>
        <dbReference type="EMBL" id="OMJ83628.1"/>
    </source>
</evidence>
<name>A0A1R2C3M2_9CILI</name>
<feature type="transmembrane region" description="Helical" evidence="1">
    <location>
        <begin position="286"/>
        <end position="306"/>
    </location>
</feature>
<dbReference type="EMBL" id="MPUH01000297">
    <property type="protein sequence ID" value="OMJ83628.1"/>
    <property type="molecule type" value="Genomic_DNA"/>
</dbReference>
<sequence>MRRTLARASFSGMNSMYIPFIIRGTAILVLLFIIPLEYLLDDTLSNEEVNLIESIQDMETSKLNTFFRGITTTGTHYMVIALLPFLYNFMDSVIVIKISIVICHALYLYSFTAILFTEPRPYWIHKSIKGINCEDGFGLPSEEILFGMVFYFYIIVEVFESVHKQFKTLLYMLYTALLILLAFSDMYLGENFLHQIILTLCLGFVYITGVLLLDTYISNLALMSTYYNNKNRTVQVYWFIACMALLLIIITLSANVPSFDQPSIIWIKNSYKHCSFKQDIGGSYSFYQSGWIFFNAGAIFGSQLASRKVAVGWWRSKLHLKLFKGIVSSAVGFGIYFGFGFVETYDRTTEYAFNYVIPVSIGSFMCFGVMPIVFEKLKLNGQGTNSVYDSAGISLRELP</sequence>
<feature type="transmembrane region" description="Helical" evidence="1">
    <location>
        <begin position="144"/>
        <end position="162"/>
    </location>
</feature>
<evidence type="ECO:0000313" key="4">
    <source>
        <dbReference type="Proteomes" id="UP000187209"/>
    </source>
</evidence>
<feature type="transmembrane region" description="Helical" evidence="1">
    <location>
        <begin position="20"/>
        <end position="40"/>
    </location>
</feature>
<gene>
    <name evidence="3" type="ORF">SteCoe_15417</name>
</gene>
<feature type="transmembrane region" description="Helical" evidence="1">
    <location>
        <begin position="169"/>
        <end position="187"/>
    </location>
</feature>
<proteinExistence type="predicted"/>
<dbReference type="OrthoDB" id="313456at2759"/>
<feature type="domain" description="Phosphatidic acid phosphatase type 2/haloperoxidase" evidence="2">
    <location>
        <begin position="98"/>
        <end position="213"/>
    </location>
</feature>
<reference evidence="3 4" key="1">
    <citation type="submission" date="2016-11" db="EMBL/GenBank/DDBJ databases">
        <title>The macronuclear genome of Stentor coeruleus: a giant cell with tiny introns.</title>
        <authorList>
            <person name="Slabodnick M."/>
            <person name="Ruby J.G."/>
            <person name="Reiff S.B."/>
            <person name="Swart E.C."/>
            <person name="Gosai S."/>
            <person name="Prabakaran S."/>
            <person name="Witkowska E."/>
            <person name="Larue G.E."/>
            <person name="Fisher S."/>
            <person name="Freeman R.M."/>
            <person name="Gunawardena J."/>
            <person name="Chu W."/>
            <person name="Stover N.A."/>
            <person name="Gregory B.D."/>
            <person name="Nowacki M."/>
            <person name="Derisi J."/>
            <person name="Roy S.W."/>
            <person name="Marshall W.F."/>
            <person name="Sood P."/>
        </authorList>
    </citation>
    <scope>NUCLEOTIDE SEQUENCE [LARGE SCALE GENOMIC DNA]</scope>
    <source>
        <strain evidence="3">WM001</strain>
    </source>
</reference>
<comment type="caution">
    <text evidence="3">The sequence shown here is derived from an EMBL/GenBank/DDBJ whole genome shotgun (WGS) entry which is preliminary data.</text>
</comment>
<keyword evidence="1" id="KW-0472">Membrane</keyword>
<dbReference type="InterPro" id="IPR036938">
    <property type="entry name" value="PAP2/HPO_sf"/>
</dbReference>
<feature type="transmembrane region" description="Helical" evidence="1">
    <location>
        <begin position="351"/>
        <end position="374"/>
    </location>
</feature>
<dbReference type="SUPFAM" id="SSF48317">
    <property type="entry name" value="Acid phosphatase/Vanadium-dependent haloperoxidase"/>
    <property type="match status" value="1"/>
</dbReference>
<accession>A0A1R2C3M2</accession>
<dbReference type="AlphaFoldDB" id="A0A1R2C3M2"/>
<keyword evidence="4" id="KW-1185">Reference proteome</keyword>